<feature type="region of interest" description="Disordered" evidence="1">
    <location>
        <begin position="122"/>
        <end position="144"/>
    </location>
</feature>
<name>A0ABR1WNE4_9PEZI</name>
<feature type="compositionally biased region" description="Low complexity" evidence="1">
    <location>
        <begin position="132"/>
        <end position="142"/>
    </location>
</feature>
<proteinExistence type="predicted"/>
<reference evidence="2 3" key="1">
    <citation type="submission" date="2023-01" db="EMBL/GenBank/DDBJ databases">
        <title>Analysis of 21 Apiospora genomes using comparative genomics revels a genus with tremendous synthesis potential of carbohydrate active enzymes and secondary metabolites.</title>
        <authorList>
            <person name="Sorensen T."/>
        </authorList>
    </citation>
    <scope>NUCLEOTIDE SEQUENCE [LARGE SCALE GENOMIC DNA]</scope>
    <source>
        <strain evidence="2 3">CBS 83171</strain>
    </source>
</reference>
<accession>A0ABR1WNE4</accession>
<organism evidence="2 3">
    <name type="scientific">Apiospora saccharicola</name>
    <dbReference type="NCBI Taxonomy" id="335842"/>
    <lineage>
        <taxon>Eukaryota</taxon>
        <taxon>Fungi</taxon>
        <taxon>Dikarya</taxon>
        <taxon>Ascomycota</taxon>
        <taxon>Pezizomycotina</taxon>
        <taxon>Sordariomycetes</taxon>
        <taxon>Xylariomycetidae</taxon>
        <taxon>Amphisphaeriales</taxon>
        <taxon>Apiosporaceae</taxon>
        <taxon>Apiospora</taxon>
    </lineage>
</organism>
<comment type="caution">
    <text evidence="2">The sequence shown here is derived from an EMBL/GenBank/DDBJ whole genome shotgun (WGS) entry which is preliminary data.</text>
</comment>
<keyword evidence="3" id="KW-1185">Reference proteome</keyword>
<dbReference type="PANTHER" id="PTHR35391">
    <property type="entry name" value="C2H2-TYPE DOMAIN-CONTAINING PROTEIN-RELATED"/>
    <property type="match status" value="1"/>
</dbReference>
<dbReference type="EMBL" id="JAQQWM010000001">
    <property type="protein sequence ID" value="KAK8084005.1"/>
    <property type="molecule type" value="Genomic_DNA"/>
</dbReference>
<protein>
    <submittedName>
        <fullName evidence="2">Uncharacterized protein</fullName>
    </submittedName>
</protein>
<dbReference type="Proteomes" id="UP001446871">
    <property type="component" value="Unassembled WGS sequence"/>
</dbReference>
<evidence type="ECO:0000313" key="2">
    <source>
        <dbReference type="EMBL" id="KAK8084005.1"/>
    </source>
</evidence>
<gene>
    <name evidence="2" type="ORF">PG996_002786</name>
</gene>
<dbReference type="PANTHER" id="PTHR35391:SF5">
    <property type="entry name" value="DUF6590 DOMAIN-CONTAINING PROTEIN"/>
    <property type="match status" value="1"/>
</dbReference>
<evidence type="ECO:0000313" key="3">
    <source>
        <dbReference type="Proteomes" id="UP001446871"/>
    </source>
</evidence>
<sequence>MSADLSGAPYNATPIQSMSENVSDLYASLVENFGWVLLKLDGDSDPPDSPILEAAYEECIRLRIWGLQNRVSVPTETPGSLGKLLKERPEVEKLVFEVLHDANTSLSCVLEEMEAGGFIPLEETSETESDSDTSNSSDSSSTPGLITYLKRTFENIGELYRLQSLLRKPRLKGKYLHSGQTHPDLPGYQQDYQHPHDKPVEAIGQSRRVKIVAAKGLVGTPKRATTYSDAPTSFKVPTTAHTFSTAPRSAIMLDEDDQIGEAIARTSYKPSVIGTVTRTTIRVPDIPQIAENSETPSCPYCLAPLNSEILSSRENWKRRHVFRDLRPYVCTAQSCTDPDKQFATSLFASDDLAKKPMVADRVSLAESPPKQS</sequence>
<evidence type="ECO:0000256" key="1">
    <source>
        <dbReference type="SAM" id="MobiDB-lite"/>
    </source>
</evidence>